<dbReference type="InterPro" id="IPR004367">
    <property type="entry name" value="Cyclin_C-dom"/>
</dbReference>
<dbReference type="Pfam" id="PF00134">
    <property type="entry name" value="Cyclin_N"/>
    <property type="match status" value="1"/>
</dbReference>
<dbReference type="AlphaFoldDB" id="A0AAN9NR71"/>
<evidence type="ECO:0000256" key="4">
    <source>
        <dbReference type="ARBA" id="ARBA00023127"/>
    </source>
</evidence>
<evidence type="ECO:0000259" key="8">
    <source>
        <dbReference type="SMART" id="SM00385"/>
    </source>
</evidence>
<evidence type="ECO:0000256" key="5">
    <source>
        <dbReference type="ARBA" id="ARBA00023306"/>
    </source>
</evidence>
<organism evidence="10 11">
    <name type="scientific">Phaseolus coccineus</name>
    <name type="common">Scarlet runner bean</name>
    <name type="synonym">Phaseolus multiflorus</name>
    <dbReference type="NCBI Taxonomy" id="3886"/>
    <lineage>
        <taxon>Eukaryota</taxon>
        <taxon>Viridiplantae</taxon>
        <taxon>Streptophyta</taxon>
        <taxon>Embryophyta</taxon>
        <taxon>Tracheophyta</taxon>
        <taxon>Spermatophyta</taxon>
        <taxon>Magnoliopsida</taxon>
        <taxon>eudicotyledons</taxon>
        <taxon>Gunneridae</taxon>
        <taxon>Pentapetalae</taxon>
        <taxon>rosids</taxon>
        <taxon>fabids</taxon>
        <taxon>Fabales</taxon>
        <taxon>Fabaceae</taxon>
        <taxon>Papilionoideae</taxon>
        <taxon>50 kb inversion clade</taxon>
        <taxon>NPAAA clade</taxon>
        <taxon>indigoferoid/millettioid clade</taxon>
        <taxon>Phaseoleae</taxon>
        <taxon>Phaseolus</taxon>
    </lineage>
</organism>
<dbReference type="InterPro" id="IPR048258">
    <property type="entry name" value="Cyclins_cyclin-box"/>
</dbReference>
<name>A0AAN9NR71_PHACN</name>
<dbReference type="PANTHER" id="PTHR10177">
    <property type="entry name" value="CYCLINS"/>
    <property type="match status" value="1"/>
</dbReference>
<evidence type="ECO:0000256" key="7">
    <source>
        <dbReference type="RuleBase" id="RU000383"/>
    </source>
</evidence>
<evidence type="ECO:0000256" key="3">
    <source>
        <dbReference type="ARBA" id="ARBA00022618"/>
    </source>
</evidence>
<dbReference type="SMART" id="SM00385">
    <property type="entry name" value="CYCLIN"/>
    <property type="match status" value="2"/>
</dbReference>
<evidence type="ECO:0000313" key="11">
    <source>
        <dbReference type="Proteomes" id="UP001374584"/>
    </source>
</evidence>
<dbReference type="SMART" id="SM01332">
    <property type="entry name" value="Cyclin_C"/>
    <property type="match status" value="1"/>
</dbReference>
<comment type="caution">
    <text evidence="10">The sequence shown here is derived from an EMBL/GenBank/DDBJ whole genome shotgun (WGS) entry which is preliminary data.</text>
</comment>
<dbReference type="InterPro" id="IPR006671">
    <property type="entry name" value="Cyclin_N"/>
</dbReference>
<keyword evidence="4 7" id="KW-0195">Cyclin</keyword>
<keyword evidence="3" id="KW-0132">Cell division</keyword>
<proteinExistence type="inferred from homology"/>
<dbReference type="InterPro" id="IPR013763">
    <property type="entry name" value="Cyclin-like_dom"/>
</dbReference>
<dbReference type="Pfam" id="PF02984">
    <property type="entry name" value="Cyclin_C"/>
    <property type="match status" value="1"/>
</dbReference>
<evidence type="ECO:0000256" key="1">
    <source>
        <dbReference type="ARBA" id="ARBA00006955"/>
    </source>
</evidence>
<dbReference type="Gene3D" id="1.10.472.10">
    <property type="entry name" value="Cyclin-like"/>
    <property type="match status" value="2"/>
</dbReference>
<comment type="subunit">
    <text evidence="2">Interacts with the CDC2 protein kinase to form a serine/threonine kinase holoenzyme complex also known as maturation promoting factor (MPF). The cyclin subunit imparts substrate specificity to the complex.</text>
</comment>
<dbReference type="Proteomes" id="UP001374584">
    <property type="component" value="Unassembled WGS sequence"/>
</dbReference>
<gene>
    <name evidence="10" type="ORF">VNO80_02365</name>
</gene>
<evidence type="ECO:0000313" key="10">
    <source>
        <dbReference type="EMBL" id="KAK7376945.1"/>
    </source>
</evidence>
<feature type="domain" description="Cyclin-like" evidence="8">
    <location>
        <begin position="286"/>
        <end position="374"/>
    </location>
</feature>
<evidence type="ECO:0000256" key="6">
    <source>
        <dbReference type="ARBA" id="ARBA00032263"/>
    </source>
</evidence>
<protein>
    <recommendedName>
        <fullName evidence="6">B-like cyclin</fullName>
    </recommendedName>
</protein>
<sequence length="419" mass="47776">MRERKCLRESTGKVIGRVKRRALRRSCGFIGVGDEGKVYVVATYVRDRVEVMRKRGKKRFLCLSLSIKPPMASSSENRSNTTRPQRVAKKRAAAAICQQLGNAKKKRVVLGDLTNVSNAVAVSDIPKRKRVKLKNIDERSDPQLCGPYGSDIYEYLCGLEVVPNLRPMPDYVQKVQNDVDDNMRGLLVDWLVEVAEEYELVSDTLYFCVAYIDRFLSLNVLSRERLQLLGVAAMLIASKYEEVKPPEVEDFCYITDNTYSKEEVVNMEADVLMALKFELGAPTVRTFLRRFCGVGQVGVDTSDLQFEFLSCYLAELSLLDYYCVKFLPSLVAASVIFLARFMLSTRTHPWNSALHQLTKYKPADLKECILNIHDLYLRRRGPSLEAVREKYKQHKFKCVATTPSPPEIPLSFFEFSRVS</sequence>
<dbReference type="SUPFAM" id="SSF47954">
    <property type="entry name" value="Cyclin-like"/>
    <property type="match status" value="2"/>
</dbReference>
<keyword evidence="5" id="KW-0131">Cell cycle</keyword>
<reference evidence="10 11" key="1">
    <citation type="submission" date="2024-01" db="EMBL/GenBank/DDBJ databases">
        <title>The genomes of 5 underutilized Papilionoideae crops provide insights into root nodulation and disease resistanc.</title>
        <authorList>
            <person name="Jiang F."/>
        </authorList>
    </citation>
    <scope>NUCLEOTIDE SEQUENCE [LARGE SCALE GENOMIC DNA]</scope>
    <source>
        <strain evidence="10">JINMINGXINNONG_FW02</strain>
        <tissue evidence="10">Leaves</tissue>
    </source>
</reference>
<accession>A0AAN9NR71</accession>
<dbReference type="PROSITE" id="PS00292">
    <property type="entry name" value="CYCLINS"/>
    <property type="match status" value="1"/>
</dbReference>
<dbReference type="GO" id="GO:0051301">
    <property type="term" value="P:cell division"/>
    <property type="evidence" value="ECO:0007669"/>
    <property type="project" value="UniProtKB-KW"/>
</dbReference>
<evidence type="ECO:0000259" key="9">
    <source>
        <dbReference type="SMART" id="SM01332"/>
    </source>
</evidence>
<keyword evidence="11" id="KW-1185">Reference proteome</keyword>
<dbReference type="FunFam" id="1.10.472.10:FF:000167">
    <property type="entry name" value="Mitotic cyclin 6"/>
    <property type="match status" value="1"/>
</dbReference>
<evidence type="ECO:0000256" key="2">
    <source>
        <dbReference type="ARBA" id="ARBA00011177"/>
    </source>
</evidence>
<dbReference type="EMBL" id="JAYMYR010000002">
    <property type="protein sequence ID" value="KAK7376945.1"/>
    <property type="molecule type" value="Genomic_DNA"/>
</dbReference>
<dbReference type="InterPro" id="IPR039361">
    <property type="entry name" value="Cyclin"/>
</dbReference>
<comment type="similarity">
    <text evidence="1">Belongs to the cyclin family. Cyclin AB subfamily.</text>
</comment>
<feature type="domain" description="Cyclin C-terminal" evidence="9">
    <location>
        <begin position="282"/>
        <end position="405"/>
    </location>
</feature>
<dbReference type="InterPro" id="IPR036915">
    <property type="entry name" value="Cyclin-like_sf"/>
</dbReference>
<dbReference type="CDD" id="cd20506">
    <property type="entry name" value="CYCLIN_AtCycA-like_rpt2"/>
    <property type="match status" value="1"/>
</dbReference>
<dbReference type="FunFam" id="1.10.472.10:FF:000013">
    <property type="entry name" value="Cyclin A1"/>
    <property type="match status" value="1"/>
</dbReference>
<feature type="domain" description="Cyclin-like" evidence="8">
    <location>
        <begin position="189"/>
        <end position="273"/>
    </location>
</feature>